<dbReference type="InterPro" id="IPR029063">
    <property type="entry name" value="SAM-dependent_MTases_sf"/>
</dbReference>
<dbReference type="PANTHER" id="PTHR45036">
    <property type="entry name" value="METHYLTRANSFERASE LIKE 7B"/>
    <property type="match status" value="1"/>
</dbReference>
<dbReference type="Gene3D" id="3.40.50.150">
    <property type="entry name" value="Vaccinia Virus protein VP39"/>
    <property type="match status" value="1"/>
</dbReference>
<feature type="domain" description="Methyltransferase type 11" evidence="1">
    <location>
        <begin position="126"/>
        <end position="192"/>
    </location>
</feature>
<protein>
    <recommendedName>
        <fullName evidence="1">Methyltransferase type 11 domain-containing protein</fullName>
    </recommendedName>
</protein>
<dbReference type="InterPro" id="IPR013216">
    <property type="entry name" value="Methyltransf_11"/>
</dbReference>
<dbReference type="Pfam" id="PF08241">
    <property type="entry name" value="Methyltransf_11"/>
    <property type="match status" value="1"/>
</dbReference>
<name>A0A835Z8C0_9STRA</name>
<keyword evidence="3" id="KW-1185">Reference proteome</keyword>
<sequence>MSMSSRRSVVIAGGSTLAAWGLVFAATSRDDVEYDARKRRLFQALSADQIEGGLHVLEAIAVKDNRMQLSITHNARIGIGGNPTLGGFTNLEYYPRGTVLSGVDPALEDGAAGGIVRAAQCASAALAVTDAAVKAARLGIDLTAVGGRAEQLPIATASCDAVVSTLVFCSVQDPAQAMSEVARVLRPGGKWLFMEHVAAPRDGPLLASQRLLDPLQIAIASGCHLTRHTEELILSRTQQQQQQQQQRAPQLFSRVEGLERFTVGSRWPASTQIMGVAVK</sequence>
<dbReference type="SUPFAM" id="SSF53335">
    <property type="entry name" value="S-adenosyl-L-methionine-dependent methyltransferases"/>
    <property type="match status" value="1"/>
</dbReference>
<dbReference type="PANTHER" id="PTHR45036:SF1">
    <property type="entry name" value="METHYLTRANSFERASE LIKE 7A"/>
    <property type="match status" value="1"/>
</dbReference>
<dbReference type="AlphaFoldDB" id="A0A835Z8C0"/>
<dbReference type="GO" id="GO:0008757">
    <property type="term" value="F:S-adenosylmethionine-dependent methyltransferase activity"/>
    <property type="evidence" value="ECO:0007669"/>
    <property type="project" value="InterPro"/>
</dbReference>
<dbReference type="EMBL" id="JAFCMP010000090">
    <property type="protein sequence ID" value="KAG5187507.1"/>
    <property type="molecule type" value="Genomic_DNA"/>
</dbReference>
<dbReference type="InterPro" id="IPR052356">
    <property type="entry name" value="Thiol_S-MT"/>
</dbReference>
<proteinExistence type="predicted"/>
<gene>
    <name evidence="2" type="ORF">JKP88DRAFT_307729</name>
</gene>
<organism evidence="2 3">
    <name type="scientific">Tribonema minus</name>
    <dbReference type="NCBI Taxonomy" id="303371"/>
    <lineage>
        <taxon>Eukaryota</taxon>
        <taxon>Sar</taxon>
        <taxon>Stramenopiles</taxon>
        <taxon>Ochrophyta</taxon>
        <taxon>PX clade</taxon>
        <taxon>Xanthophyceae</taxon>
        <taxon>Tribonematales</taxon>
        <taxon>Tribonemataceae</taxon>
        <taxon>Tribonema</taxon>
    </lineage>
</organism>
<dbReference type="OrthoDB" id="416496at2759"/>
<evidence type="ECO:0000313" key="3">
    <source>
        <dbReference type="Proteomes" id="UP000664859"/>
    </source>
</evidence>
<evidence type="ECO:0000259" key="1">
    <source>
        <dbReference type="Pfam" id="PF08241"/>
    </source>
</evidence>
<dbReference type="Proteomes" id="UP000664859">
    <property type="component" value="Unassembled WGS sequence"/>
</dbReference>
<accession>A0A835Z8C0</accession>
<evidence type="ECO:0000313" key="2">
    <source>
        <dbReference type="EMBL" id="KAG5187507.1"/>
    </source>
</evidence>
<reference evidence="2" key="1">
    <citation type="submission" date="2021-02" db="EMBL/GenBank/DDBJ databases">
        <title>First Annotated Genome of the Yellow-green Alga Tribonema minus.</title>
        <authorList>
            <person name="Mahan K.M."/>
        </authorList>
    </citation>
    <scope>NUCLEOTIDE SEQUENCE</scope>
    <source>
        <strain evidence="2">UTEX B ZZ1240</strain>
    </source>
</reference>
<comment type="caution">
    <text evidence="2">The sequence shown here is derived from an EMBL/GenBank/DDBJ whole genome shotgun (WGS) entry which is preliminary data.</text>
</comment>